<dbReference type="Pfam" id="PF06051">
    <property type="entry name" value="DUF928"/>
    <property type="match status" value="1"/>
</dbReference>
<geneLocation type="plasmid" evidence="2">
    <name>pboct2</name>
</geneLocation>
<sequence length="100" mass="10836">MSAANCQVIGTGHKAIAVEGLVQRIALKNDLTRRLQTATLRQRVALYAQAGIWQDAVTTLGELRRAKLRDTTLAADWKNLLESVGLEDIATEAIASCCTL</sequence>
<name>A0A856MQH1_9CYAN</name>
<dbReference type="EMBL" id="CP030120">
    <property type="protein sequence ID" value="QDL12809.1"/>
    <property type="molecule type" value="Genomic_DNA"/>
</dbReference>
<accession>A0A856MQH1</accession>
<dbReference type="InterPro" id="IPR010328">
    <property type="entry name" value="DUF928"/>
</dbReference>
<keyword evidence="2" id="KW-1185">Reference proteome</keyword>
<dbReference type="Proteomes" id="UP000503129">
    <property type="component" value="Plasmid pBOCT2"/>
</dbReference>
<evidence type="ECO:0000313" key="2">
    <source>
        <dbReference type="Proteomes" id="UP000503129"/>
    </source>
</evidence>
<protein>
    <submittedName>
        <fullName evidence="1">Uncharacterized protein</fullName>
    </submittedName>
</protein>
<dbReference type="RefSeq" id="WP_169267079.1">
    <property type="nucleotide sequence ID" value="NZ_CAWOXK010000003.1"/>
</dbReference>
<organism evidence="1 2">
    <name type="scientific">Brasilonema sennae CENA114</name>
    <dbReference type="NCBI Taxonomy" id="415709"/>
    <lineage>
        <taxon>Bacteria</taxon>
        <taxon>Bacillati</taxon>
        <taxon>Cyanobacteriota</taxon>
        <taxon>Cyanophyceae</taxon>
        <taxon>Nostocales</taxon>
        <taxon>Scytonemataceae</taxon>
        <taxon>Brasilonema</taxon>
        <taxon>Bromeliae group (in: Brasilonema)</taxon>
    </lineage>
</organism>
<evidence type="ECO:0000313" key="1">
    <source>
        <dbReference type="EMBL" id="QDL12809.1"/>
    </source>
</evidence>
<reference evidence="1 2" key="1">
    <citation type="submission" date="2018-06" db="EMBL/GenBank/DDBJ databases">
        <title>Comparative genomics of Brasilonema spp. strains.</title>
        <authorList>
            <person name="Alvarenga D.O."/>
            <person name="Fiore M.F."/>
            <person name="Varani A.M."/>
        </authorList>
    </citation>
    <scope>NUCLEOTIDE SEQUENCE [LARGE SCALE GENOMIC DNA]</scope>
    <source>
        <strain evidence="1 2">CENA114</strain>
        <plasmid evidence="2">pboct2</plasmid>
    </source>
</reference>
<gene>
    <name evidence="1" type="ORF">DP114_34280</name>
</gene>
<dbReference type="KEGG" id="bsen:DP114_34280"/>
<dbReference type="AlphaFoldDB" id="A0A856MQH1"/>
<proteinExistence type="predicted"/>
<keyword evidence="1" id="KW-0614">Plasmid</keyword>